<dbReference type="Pfam" id="PF02498">
    <property type="entry name" value="Bro-N"/>
    <property type="match status" value="1"/>
</dbReference>
<dbReference type="Proteomes" id="UP000290445">
    <property type="component" value="Segment"/>
</dbReference>
<evidence type="ECO:0000256" key="1">
    <source>
        <dbReference type="SAM" id="Coils"/>
    </source>
</evidence>
<organism evidence="4 5">
    <name type="scientific">Operophtera brumata nucleopolyhedrovirus</name>
    <dbReference type="NCBI Taxonomy" id="1046267"/>
    <lineage>
        <taxon>Viruses</taxon>
        <taxon>Viruses incertae sedis</taxon>
        <taxon>Naldaviricetes</taxon>
        <taxon>Lefavirales</taxon>
        <taxon>Baculoviridae</taxon>
        <taxon>Alphabaculovirus</taxon>
        <taxon>Alphabaculovirus opbrumatae</taxon>
    </lineage>
</organism>
<feature type="compositionally biased region" description="Basic and acidic residues" evidence="2">
    <location>
        <begin position="59"/>
        <end position="68"/>
    </location>
</feature>
<sequence>MEVTKVQFADQALEVKSLVDETGLKWFLAKPFAKILGYSNAPNAINKFVTQNNRKTFDEMRSPRREETFIMSSNKSSDDETKSSDDEMKAPRFEELDVMSSIHPQSKFINEAGLFELIQSSSMPKAKEFKQWVNSDLLPKLAKTGEYNMALNAPKPIVQQMDAIHQVTHDGEQSQWTMDLMKKCFELQQEAANAKQEATICKLELIKKDHEIANKTNAHNSELIIIDTKHKLHVEELMHNYERQLAQYEQQIQKSRETAKIATMAVNVTMTQFGVSALLANDNIAQNKELRSSLTSVSDRVIPEMSTRPEKEQYASCYRYYVNGKDRYRITRNQLGEIDIRDRAMRMYNENPSKIPKLLNKYPWAVKAEKFHQVKCPNAISLWVKIREYPEKMYGLRFTNNAKTEIEFLDEDELRQKYRADMMMTNKNLLSRQTEIANFQKLAFKNEDDAVVRCFVEPSVRQQNIIDQIQMTTDSIKSETIPTDDIKTYDNAHDVYTNKDIMKQICEYKYNNFSGFNVINQFNNALEQ</sequence>
<protein>
    <submittedName>
        <fullName evidence="4">BRO-B</fullName>
    </submittedName>
</protein>
<dbReference type="PANTHER" id="PTHR36180:SF2">
    <property type="entry name" value="BRO FAMILY PROTEIN"/>
    <property type="match status" value="1"/>
</dbReference>
<dbReference type="EMBL" id="MF614691">
    <property type="protein sequence ID" value="AUA60348.1"/>
    <property type="molecule type" value="Genomic_DNA"/>
</dbReference>
<evidence type="ECO:0000313" key="5">
    <source>
        <dbReference type="Proteomes" id="UP000290445"/>
    </source>
</evidence>
<dbReference type="SMART" id="SM01040">
    <property type="entry name" value="Bro-N"/>
    <property type="match status" value="1"/>
</dbReference>
<keyword evidence="1" id="KW-0175">Coiled coil</keyword>
<dbReference type="RefSeq" id="YP_009552677.1">
    <property type="nucleotide sequence ID" value="NC_040621.1"/>
</dbReference>
<reference evidence="4 5" key="1">
    <citation type="journal article" date="2017" name="Viruses">
        <title>The Operophtera brumata Nucleopolyhedrovirus (OpbuNPV) Represents an Early, Divergent Lineage within Genus Alphabaculovirus.</title>
        <authorList>
            <person name="Harrison R.L."/>
            <person name="Rowley D.L."/>
            <person name="Mowery J.D."/>
            <person name="Bauchan G.R."/>
            <person name="Burand J.P."/>
        </authorList>
    </citation>
    <scope>NUCLEOTIDE SEQUENCE [LARGE SCALE GENOMIC DNA]</scope>
    <source>
        <strain evidence="4">OpbuNPV-MA</strain>
    </source>
</reference>
<dbReference type="OrthoDB" id="8240at10239"/>
<dbReference type="PROSITE" id="PS51750">
    <property type="entry name" value="BRO_N"/>
    <property type="match status" value="1"/>
</dbReference>
<dbReference type="KEGG" id="vg:41699914"/>
<evidence type="ECO:0000313" key="4">
    <source>
        <dbReference type="EMBL" id="AUA60348.1"/>
    </source>
</evidence>
<evidence type="ECO:0000256" key="2">
    <source>
        <dbReference type="SAM" id="MobiDB-lite"/>
    </source>
</evidence>
<name>A0A2H4V014_9ABAC</name>
<feature type="compositionally biased region" description="Basic and acidic residues" evidence="2">
    <location>
        <begin position="76"/>
        <end position="87"/>
    </location>
</feature>
<proteinExistence type="predicted"/>
<dbReference type="InterPro" id="IPR003497">
    <property type="entry name" value="BRO_N_domain"/>
</dbReference>
<feature type="coiled-coil region" evidence="1">
    <location>
        <begin position="231"/>
        <end position="265"/>
    </location>
</feature>
<dbReference type="PANTHER" id="PTHR36180">
    <property type="entry name" value="DNA-BINDING PROTEIN-RELATED-RELATED"/>
    <property type="match status" value="1"/>
</dbReference>
<keyword evidence="5" id="KW-1185">Reference proteome</keyword>
<evidence type="ECO:0000259" key="3">
    <source>
        <dbReference type="PROSITE" id="PS51750"/>
    </source>
</evidence>
<feature type="region of interest" description="Disordered" evidence="2">
    <location>
        <begin position="59"/>
        <end position="87"/>
    </location>
</feature>
<feature type="domain" description="Bro-N" evidence="3">
    <location>
        <begin position="12"/>
        <end position="145"/>
    </location>
</feature>
<accession>A0A2H4V014</accession>
<dbReference type="GeneID" id="41699914"/>